<organism evidence="9 10">
    <name type="scientific">Microbacterium keratanolyticum</name>
    <dbReference type="NCBI Taxonomy" id="67574"/>
    <lineage>
        <taxon>Bacteria</taxon>
        <taxon>Bacillati</taxon>
        <taxon>Actinomycetota</taxon>
        <taxon>Actinomycetes</taxon>
        <taxon>Micrococcales</taxon>
        <taxon>Microbacteriaceae</taxon>
        <taxon>Microbacterium</taxon>
    </lineage>
</organism>
<feature type="transmembrane region" description="Helical" evidence="7">
    <location>
        <begin position="151"/>
        <end position="175"/>
    </location>
</feature>
<dbReference type="AlphaFoldDB" id="A0A9W6HT65"/>
<feature type="compositionally biased region" description="Low complexity" evidence="8">
    <location>
        <begin position="31"/>
        <end position="47"/>
    </location>
</feature>
<feature type="compositionally biased region" description="Low complexity" evidence="8">
    <location>
        <begin position="107"/>
        <end position="123"/>
    </location>
</feature>
<evidence type="ECO:0000256" key="6">
    <source>
        <dbReference type="ARBA" id="ARBA00023316"/>
    </source>
</evidence>
<keyword evidence="1 7" id="KW-1003">Cell membrane</keyword>
<dbReference type="GO" id="GO:0009252">
    <property type="term" value="P:peptidoglycan biosynthetic process"/>
    <property type="evidence" value="ECO:0007669"/>
    <property type="project" value="UniProtKB-UniRule"/>
</dbReference>
<keyword evidence="4 7" id="KW-0472">Membrane</keyword>
<evidence type="ECO:0000256" key="4">
    <source>
        <dbReference type="ARBA" id="ARBA00023136"/>
    </source>
</evidence>
<dbReference type="PANTHER" id="PTHR30518">
    <property type="entry name" value="ENDOLYTIC MUREIN TRANSGLYCOSYLASE"/>
    <property type="match status" value="1"/>
</dbReference>
<evidence type="ECO:0000313" key="10">
    <source>
        <dbReference type="Proteomes" id="UP001142325"/>
    </source>
</evidence>
<accession>A0A9W6HT65</accession>
<dbReference type="EC" id="4.2.2.29" evidence="7"/>
<comment type="caution">
    <text evidence="9">The sequence shown here is derived from an EMBL/GenBank/DDBJ whole genome shotgun (WGS) entry which is preliminary data.</text>
</comment>
<dbReference type="NCBIfam" id="TIGR00247">
    <property type="entry name" value="endolytic transglycosylase MltG"/>
    <property type="match status" value="1"/>
</dbReference>
<comment type="function">
    <text evidence="7">Functions as a peptidoglycan terminase that cleaves nascent peptidoglycan strands endolytically to terminate their elongation.</text>
</comment>
<feature type="region of interest" description="Disordered" evidence="8">
    <location>
        <begin position="1"/>
        <end position="144"/>
    </location>
</feature>
<evidence type="ECO:0000256" key="3">
    <source>
        <dbReference type="ARBA" id="ARBA00022989"/>
    </source>
</evidence>
<protein>
    <recommendedName>
        <fullName evidence="7">Endolytic murein transglycosylase</fullName>
        <ecNumber evidence="7">4.2.2.29</ecNumber>
    </recommendedName>
    <alternativeName>
        <fullName evidence="7">Peptidoglycan lytic transglycosylase</fullName>
    </alternativeName>
    <alternativeName>
        <fullName evidence="7">Peptidoglycan polymerization terminase</fullName>
    </alternativeName>
</protein>
<evidence type="ECO:0000256" key="5">
    <source>
        <dbReference type="ARBA" id="ARBA00023239"/>
    </source>
</evidence>
<evidence type="ECO:0000256" key="1">
    <source>
        <dbReference type="ARBA" id="ARBA00022475"/>
    </source>
</evidence>
<dbReference type="Gene3D" id="3.30.1490.480">
    <property type="entry name" value="Endolytic murein transglycosylase"/>
    <property type="match status" value="1"/>
</dbReference>
<reference evidence="9" key="1">
    <citation type="journal article" date="2014" name="Int. J. Syst. Evol. Microbiol.">
        <title>Complete genome sequence of Corynebacterium casei LMG S-19264T (=DSM 44701T), isolated from a smear-ripened cheese.</title>
        <authorList>
            <consortium name="US DOE Joint Genome Institute (JGI-PGF)"/>
            <person name="Walter F."/>
            <person name="Albersmeier A."/>
            <person name="Kalinowski J."/>
            <person name="Ruckert C."/>
        </authorList>
    </citation>
    <scope>NUCLEOTIDE SEQUENCE</scope>
    <source>
        <strain evidence="9">VKM Ac-1958</strain>
    </source>
</reference>
<dbReference type="PANTHER" id="PTHR30518:SF2">
    <property type="entry name" value="ENDOLYTIC MUREIN TRANSGLYCOSYLASE"/>
    <property type="match status" value="1"/>
</dbReference>
<dbReference type="RefSeq" id="WP_204939985.1">
    <property type="nucleotide sequence ID" value="NZ_BAAAUM010000002.1"/>
</dbReference>
<dbReference type="GO" id="GO:0005886">
    <property type="term" value="C:plasma membrane"/>
    <property type="evidence" value="ECO:0007669"/>
    <property type="project" value="UniProtKB-SubCell"/>
</dbReference>
<comment type="subcellular location">
    <subcellularLocation>
        <location evidence="7">Cell membrane</location>
        <topology evidence="7">Single-pass membrane protein</topology>
    </subcellularLocation>
</comment>
<comment type="similarity">
    <text evidence="7">Belongs to the transglycosylase MltG family.</text>
</comment>
<keyword evidence="3 7" id="KW-1133">Transmembrane helix</keyword>
<dbReference type="HAMAP" id="MF_02065">
    <property type="entry name" value="MltG"/>
    <property type="match status" value="1"/>
</dbReference>
<dbReference type="EMBL" id="BSET01000002">
    <property type="protein sequence ID" value="GLK02442.1"/>
    <property type="molecule type" value="Genomic_DNA"/>
</dbReference>
<evidence type="ECO:0000256" key="2">
    <source>
        <dbReference type="ARBA" id="ARBA00022692"/>
    </source>
</evidence>
<evidence type="ECO:0000256" key="8">
    <source>
        <dbReference type="SAM" id="MobiDB-lite"/>
    </source>
</evidence>
<keyword evidence="5 7" id="KW-0456">Lyase</keyword>
<reference evidence="9" key="2">
    <citation type="submission" date="2023-01" db="EMBL/GenBank/DDBJ databases">
        <authorList>
            <person name="Sun Q."/>
            <person name="Evtushenko L."/>
        </authorList>
    </citation>
    <scope>NUCLEOTIDE SEQUENCE</scope>
    <source>
        <strain evidence="9">VKM Ac-1958</strain>
    </source>
</reference>
<keyword evidence="2 7" id="KW-0812">Transmembrane</keyword>
<name>A0A9W6HT65_9MICO</name>
<comment type="catalytic activity">
    <reaction evidence="7">
        <text>a peptidoglycan chain = a peptidoglycan chain with N-acetyl-1,6-anhydromuramyl-[peptide] at the reducing end + a peptidoglycan chain with N-acetylglucosamine at the non-reducing end.</text>
        <dbReference type="EC" id="4.2.2.29"/>
    </reaction>
</comment>
<sequence>MPDRSAAPSDDSKDPIADLFENLPDPVTQQAKSALPDAPTAAAARAASEGRDSEDAPVPGSRRAAREAAARDTGAQEIVAPAPSSAHTDRVEASPTSTPEAVAWPLASEPGPSASSDAAPSGATLDDLFHREGTTPTSTEPRRRSRKKGCLIALIILLVLLGGAVAGGVAVWNVYGDRISEVMGWGEPKDYEEGIATGETLVTISSGDTGSEVSAALYRAGVTKTSDVFYDMLVKENIAKTFYPGVYRLQTKMTAAAALAALDDPANKLENSALIREGLSIAAILPILSESLDIPMADLEAAVADPSVYGVTAPTLEGWLFPALYDTFEAGTPATEVIAAMVERTRESLAAAGVPAGDEQRILTIASIIQREARYEEDFYKVSRVIQNRLGPDNAETGGRLEMDSTVQYGYGQLHQGEASTSEEARNDDNGWNTYMYPGLPVGPIASAGDLAIDAAMHPVDGPWFYFVTVNMDTGETIFTNTYDEHLVYVEQMQQWCSENPDSGC</sequence>
<feature type="site" description="Important for catalytic activity" evidence="7">
    <location>
        <position position="372"/>
    </location>
</feature>
<proteinExistence type="inferred from homology"/>
<evidence type="ECO:0000256" key="7">
    <source>
        <dbReference type="HAMAP-Rule" id="MF_02065"/>
    </source>
</evidence>
<keyword evidence="6 7" id="KW-0961">Cell wall biogenesis/degradation</keyword>
<dbReference type="Proteomes" id="UP001142325">
    <property type="component" value="Unassembled WGS sequence"/>
</dbReference>
<dbReference type="Pfam" id="PF02618">
    <property type="entry name" value="YceG"/>
    <property type="match status" value="1"/>
</dbReference>
<evidence type="ECO:0000313" key="9">
    <source>
        <dbReference type="EMBL" id="GLK02442.1"/>
    </source>
</evidence>
<dbReference type="InterPro" id="IPR003770">
    <property type="entry name" value="MLTG-like"/>
</dbReference>
<dbReference type="GO" id="GO:0008932">
    <property type="term" value="F:lytic endotransglycosylase activity"/>
    <property type="evidence" value="ECO:0007669"/>
    <property type="project" value="UniProtKB-UniRule"/>
</dbReference>
<keyword evidence="10" id="KW-1185">Reference proteome</keyword>
<dbReference type="GO" id="GO:0071555">
    <property type="term" value="P:cell wall organization"/>
    <property type="evidence" value="ECO:0007669"/>
    <property type="project" value="UniProtKB-KW"/>
</dbReference>
<gene>
    <name evidence="7" type="primary">mltG</name>
    <name evidence="9" type="ORF">GCM10017596_21570</name>
</gene>